<evidence type="ECO:0000256" key="3">
    <source>
        <dbReference type="ARBA" id="ARBA00004991"/>
    </source>
</evidence>
<comment type="pathway">
    <text evidence="3">Sphingolipid metabolism.</text>
</comment>
<keyword evidence="10" id="KW-0012">Acyltransferase</keyword>
<dbReference type="SUPFAM" id="SSF53383">
    <property type="entry name" value="PLP-dependent transferases"/>
    <property type="match status" value="1"/>
</dbReference>
<dbReference type="GO" id="GO:0004758">
    <property type="term" value="F:serine C-palmitoyltransferase activity"/>
    <property type="evidence" value="ECO:0007669"/>
    <property type="project" value="UniProtKB-EC"/>
</dbReference>
<evidence type="ECO:0000256" key="13">
    <source>
        <dbReference type="ARBA" id="ARBA00042649"/>
    </source>
</evidence>
<organism evidence="15 16">
    <name type="scientific">Angiostrongylus cantonensis</name>
    <name type="common">Rat lungworm</name>
    <dbReference type="NCBI Taxonomy" id="6313"/>
    <lineage>
        <taxon>Eukaryota</taxon>
        <taxon>Metazoa</taxon>
        <taxon>Ecdysozoa</taxon>
        <taxon>Nematoda</taxon>
        <taxon>Chromadorea</taxon>
        <taxon>Rhabditida</taxon>
        <taxon>Rhabditina</taxon>
        <taxon>Rhabditomorpha</taxon>
        <taxon>Strongyloidea</taxon>
        <taxon>Metastrongylidae</taxon>
        <taxon>Angiostrongylus</taxon>
    </lineage>
</organism>
<dbReference type="GO" id="GO:0030170">
    <property type="term" value="F:pyridoxal phosphate binding"/>
    <property type="evidence" value="ECO:0007669"/>
    <property type="project" value="InterPro"/>
</dbReference>
<dbReference type="Gene3D" id="3.40.640.10">
    <property type="entry name" value="Type I PLP-dependent aspartate aminotransferase-like (Major domain)"/>
    <property type="match status" value="1"/>
</dbReference>
<sequence length="181" mass="20007">MEIHFRDEKPFCKDLLKVQILSYAERANVMGSVTEHFAVPIHDVDMVMASLENASASTGGFCVGRSYVVSHQRLSGLGYCFSASLPPLLATATNEGLRIINEEPERITRVQRFAVVVHRGLSAAFEGTNFILQGVELSPMKHIMYNGEEAEKNARLMVQSEMTEHEIEQALAAIAKAVVEL</sequence>
<evidence type="ECO:0000313" key="16">
    <source>
        <dbReference type="WBParaSite" id="ACAC_0001019401-mRNA-1"/>
    </source>
</evidence>
<accession>A0A0K0DGH5</accession>
<dbReference type="AlphaFoldDB" id="A0A0K0DGH5"/>
<dbReference type="Proteomes" id="UP000035642">
    <property type="component" value="Unassembled WGS sequence"/>
</dbReference>
<dbReference type="STRING" id="6313.A0A0K0DGH5"/>
<dbReference type="EC" id="2.3.1.50" evidence="5"/>
<keyword evidence="15" id="KW-1185">Reference proteome</keyword>
<evidence type="ECO:0000256" key="2">
    <source>
        <dbReference type="ARBA" id="ARBA00004760"/>
    </source>
</evidence>
<reference evidence="15" key="1">
    <citation type="submission" date="2012-09" db="EMBL/GenBank/DDBJ databases">
        <authorList>
            <person name="Martin A.A."/>
        </authorList>
    </citation>
    <scope>NUCLEOTIDE SEQUENCE</scope>
</reference>
<dbReference type="InterPro" id="IPR015421">
    <property type="entry name" value="PyrdxlP-dep_Trfase_major"/>
</dbReference>
<evidence type="ECO:0000256" key="4">
    <source>
        <dbReference type="ARBA" id="ARBA00008392"/>
    </source>
</evidence>
<evidence type="ECO:0000256" key="1">
    <source>
        <dbReference type="ARBA" id="ARBA00001933"/>
    </source>
</evidence>
<keyword evidence="7" id="KW-0663">Pyridoxal phosphate</keyword>
<evidence type="ECO:0000256" key="10">
    <source>
        <dbReference type="ARBA" id="ARBA00023315"/>
    </source>
</evidence>
<evidence type="ECO:0000256" key="8">
    <source>
        <dbReference type="ARBA" id="ARBA00022919"/>
    </source>
</evidence>
<keyword evidence="6" id="KW-0808">Transferase</keyword>
<evidence type="ECO:0000256" key="12">
    <source>
        <dbReference type="ARBA" id="ARBA00041765"/>
    </source>
</evidence>
<evidence type="ECO:0000313" key="15">
    <source>
        <dbReference type="Proteomes" id="UP000035642"/>
    </source>
</evidence>
<keyword evidence="9" id="KW-0443">Lipid metabolism</keyword>
<name>A0A0K0DGH5_ANGCA</name>
<feature type="domain" description="Aminotransferase class I/classII large" evidence="14">
    <location>
        <begin position="45"/>
        <end position="131"/>
    </location>
</feature>
<evidence type="ECO:0000256" key="5">
    <source>
        <dbReference type="ARBA" id="ARBA00013220"/>
    </source>
</evidence>
<dbReference type="GO" id="GO:0046512">
    <property type="term" value="P:sphingosine biosynthetic process"/>
    <property type="evidence" value="ECO:0007669"/>
    <property type="project" value="TreeGrafter"/>
</dbReference>
<dbReference type="GO" id="GO:0005783">
    <property type="term" value="C:endoplasmic reticulum"/>
    <property type="evidence" value="ECO:0007669"/>
    <property type="project" value="TreeGrafter"/>
</dbReference>
<protein>
    <recommendedName>
        <fullName evidence="11">Serine palmitoyltransferase 1</fullName>
        <ecNumber evidence="5">2.3.1.50</ecNumber>
    </recommendedName>
    <alternativeName>
        <fullName evidence="12">Long chain base biosynthesis protein 1</fullName>
    </alternativeName>
    <alternativeName>
        <fullName evidence="13">Serine-palmitoyl-CoA transferase 1</fullName>
    </alternativeName>
</protein>
<comment type="similarity">
    <text evidence="4">Belongs to the class-II pyridoxal-phosphate-dependent aminotransferase family.</text>
</comment>
<evidence type="ECO:0000256" key="9">
    <source>
        <dbReference type="ARBA" id="ARBA00023098"/>
    </source>
</evidence>
<keyword evidence="8" id="KW-0746">Sphingolipid metabolism</keyword>
<comment type="cofactor">
    <cofactor evidence="1">
        <name>pyridoxal 5'-phosphate</name>
        <dbReference type="ChEBI" id="CHEBI:597326"/>
    </cofactor>
</comment>
<dbReference type="GO" id="GO:0016020">
    <property type="term" value="C:membrane"/>
    <property type="evidence" value="ECO:0007669"/>
    <property type="project" value="GOC"/>
</dbReference>
<evidence type="ECO:0000259" key="14">
    <source>
        <dbReference type="Pfam" id="PF00155"/>
    </source>
</evidence>
<dbReference type="GO" id="GO:0046513">
    <property type="term" value="P:ceramide biosynthetic process"/>
    <property type="evidence" value="ECO:0007669"/>
    <property type="project" value="TreeGrafter"/>
</dbReference>
<dbReference type="InterPro" id="IPR015424">
    <property type="entry name" value="PyrdxlP-dep_Trfase"/>
</dbReference>
<reference evidence="16" key="2">
    <citation type="submission" date="2017-02" db="UniProtKB">
        <authorList>
            <consortium name="WormBaseParasite"/>
        </authorList>
    </citation>
    <scope>IDENTIFICATION</scope>
</reference>
<dbReference type="PANTHER" id="PTHR13693:SF2">
    <property type="entry name" value="SERINE PALMITOYLTRANSFERASE 1"/>
    <property type="match status" value="1"/>
</dbReference>
<evidence type="ECO:0000256" key="7">
    <source>
        <dbReference type="ARBA" id="ARBA00022898"/>
    </source>
</evidence>
<dbReference type="InterPro" id="IPR050087">
    <property type="entry name" value="AON_synthase_class-II"/>
</dbReference>
<dbReference type="Pfam" id="PF00155">
    <property type="entry name" value="Aminotran_1_2"/>
    <property type="match status" value="1"/>
</dbReference>
<dbReference type="PANTHER" id="PTHR13693">
    <property type="entry name" value="CLASS II AMINOTRANSFERASE/8-AMINO-7-OXONONANOATE SYNTHASE"/>
    <property type="match status" value="1"/>
</dbReference>
<proteinExistence type="inferred from homology"/>
<dbReference type="InterPro" id="IPR004839">
    <property type="entry name" value="Aminotransferase_I/II_large"/>
</dbReference>
<evidence type="ECO:0000256" key="11">
    <source>
        <dbReference type="ARBA" id="ARBA00041066"/>
    </source>
</evidence>
<comment type="pathway">
    <text evidence="2">Lipid metabolism; sphingolipid metabolism.</text>
</comment>
<evidence type="ECO:0000256" key="6">
    <source>
        <dbReference type="ARBA" id="ARBA00022679"/>
    </source>
</evidence>
<dbReference type="WBParaSite" id="ACAC_0001019401-mRNA-1">
    <property type="protein sequence ID" value="ACAC_0001019401-mRNA-1"/>
    <property type="gene ID" value="ACAC_0001019401"/>
</dbReference>